<dbReference type="Gene3D" id="2.30.110.10">
    <property type="entry name" value="Electron Transport, Fmn-binding Protein, Chain A"/>
    <property type="match status" value="1"/>
</dbReference>
<protein>
    <submittedName>
        <fullName evidence="3">Flavin reductase like domain-containing protein</fullName>
    </submittedName>
</protein>
<evidence type="ECO:0000313" key="4">
    <source>
        <dbReference type="Proteomes" id="UP000183190"/>
    </source>
</evidence>
<feature type="domain" description="Flavin reductase like" evidence="2">
    <location>
        <begin position="15"/>
        <end position="127"/>
    </location>
</feature>
<organism evidence="3 4">
    <name type="scientific">Ruminococcus flavefaciens</name>
    <dbReference type="NCBI Taxonomy" id="1265"/>
    <lineage>
        <taxon>Bacteria</taxon>
        <taxon>Bacillati</taxon>
        <taxon>Bacillota</taxon>
        <taxon>Clostridia</taxon>
        <taxon>Eubacteriales</taxon>
        <taxon>Oscillospiraceae</taxon>
        <taxon>Ruminococcus</taxon>
    </lineage>
</organism>
<dbReference type="AlphaFoldDB" id="A0A1H6KIK0"/>
<dbReference type="Pfam" id="PF01613">
    <property type="entry name" value="Flavin_Reduct"/>
    <property type="match status" value="1"/>
</dbReference>
<accession>A0A1H6KIK0</accession>
<dbReference type="GO" id="GO:0016646">
    <property type="term" value="F:oxidoreductase activity, acting on the CH-NH group of donors, NAD or NADP as acceptor"/>
    <property type="evidence" value="ECO:0007669"/>
    <property type="project" value="UniProtKB-ARBA"/>
</dbReference>
<dbReference type="Proteomes" id="UP000183190">
    <property type="component" value="Unassembled WGS sequence"/>
</dbReference>
<dbReference type="EMBL" id="FNWV01000008">
    <property type="protein sequence ID" value="SEH71714.1"/>
    <property type="molecule type" value="Genomic_DNA"/>
</dbReference>
<dbReference type="SUPFAM" id="SSF50475">
    <property type="entry name" value="FMN-binding split barrel"/>
    <property type="match status" value="1"/>
</dbReference>
<dbReference type="InterPro" id="IPR052174">
    <property type="entry name" value="Flavoredoxin"/>
</dbReference>
<evidence type="ECO:0000259" key="2">
    <source>
        <dbReference type="Pfam" id="PF01613"/>
    </source>
</evidence>
<evidence type="ECO:0000313" key="3">
    <source>
        <dbReference type="EMBL" id="SEH71714.1"/>
    </source>
</evidence>
<dbReference type="PANTHER" id="PTHR43567:SF5">
    <property type="entry name" value="HYPOTHETICAL CYTOSOLIC PROTEIN"/>
    <property type="match status" value="1"/>
</dbReference>
<reference evidence="3 4" key="1">
    <citation type="submission" date="2016-10" db="EMBL/GenBank/DDBJ databases">
        <authorList>
            <person name="de Groot N.N."/>
        </authorList>
    </citation>
    <scope>NUCLEOTIDE SEQUENCE [LARGE SCALE GENOMIC DNA]</scope>
    <source>
        <strain evidence="3 4">YAD2003</strain>
    </source>
</reference>
<dbReference type="GO" id="GO:0010181">
    <property type="term" value="F:FMN binding"/>
    <property type="evidence" value="ECO:0007669"/>
    <property type="project" value="InterPro"/>
</dbReference>
<dbReference type="InterPro" id="IPR002563">
    <property type="entry name" value="Flavin_Rdtase-like_dom"/>
</dbReference>
<comment type="similarity">
    <text evidence="1">Belongs to the flavoredoxin family.</text>
</comment>
<gene>
    <name evidence="3" type="ORF">SAMN02910265_02278</name>
</gene>
<proteinExistence type="inferred from homology"/>
<evidence type="ECO:0000256" key="1">
    <source>
        <dbReference type="ARBA" id="ARBA00038054"/>
    </source>
</evidence>
<sequence length="130" mass="14843">MLVAWGSMGTLWEKPVVTVYAAHSHYTHQFLTESEYFTVSFFPNDLRKRIVKFGTKSGRDTDKNALAGVTPRFTEHGLTFEEAESAIICRKLYADDFELAKLPPEIAKIYPNTNEIHTMFIGEVVELIQK</sequence>
<name>A0A1H6KIK0_RUMFL</name>
<dbReference type="PANTHER" id="PTHR43567">
    <property type="entry name" value="FLAVOREDOXIN-RELATED-RELATED"/>
    <property type="match status" value="1"/>
</dbReference>
<dbReference type="InterPro" id="IPR012349">
    <property type="entry name" value="Split_barrel_FMN-bd"/>
</dbReference>